<evidence type="ECO:0000313" key="3">
    <source>
        <dbReference type="Proteomes" id="UP000012040"/>
    </source>
</evidence>
<dbReference type="PANTHER" id="PTHR47918:SF1">
    <property type="entry name" value="DNA-BINDING PROTEIN FIS"/>
    <property type="match status" value="1"/>
</dbReference>
<keyword evidence="3" id="KW-1185">Reference proteome</keyword>
<dbReference type="SUPFAM" id="SSF46689">
    <property type="entry name" value="Homeodomain-like"/>
    <property type="match status" value="1"/>
</dbReference>
<dbReference type="InterPro" id="IPR009057">
    <property type="entry name" value="Homeodomain-like_sf"/>
</dbReference>
<dbReference type="HOGENOM" id="CLU_158040_1_0_7"/>
<name>M4V754_9BACT</name>
<dbReference type="Proteomes" id="UP000012040">
    <property type="component" value="Chromosome"/>
</dbReference>
<dbReference type="PATRIC" id="fig|1184267.3.peg.51"/>
<dbReference type="OrthoDB" id="5297166at2"/>
<organism evidence="2 3">
    <name type="scientific">Pseudobdellovibrio exovorus JSS</name>
    <dbReference type="NCBI Taxonomy" id="1184267"/>
    <lineage>
        <taxon>Bacteria</taxon>
        <taxon>Pseudomonadati</taxon>
        <taxon>Bdellovibrionota</taxon>
        <taxon>Bdellovibrionia</taxon>
        <taxon>Bdellovibrionales</taxon>
        <taxon>Pseudobdellovibrionaceae</taxon>
        <taxon>Pseudobdellovibrio</taxon>
    </lineage>
</organism>
<sequence>MTPNLNNSENLFVANLQQVSLEKLVKSKLEVLFQQQKEAQVELNGLYNIVLEQVEKPLIELALKAYNGNQVKTALMLGINRNTLKKKIDNYKLKPKKGAQILAVAPETTVAPTATLAQ</sequence>
<evidence type="ECO:0000259" key="1">
    <source>
        <dbReference type="Pfam" id="PF02954"/>
    </source>
</evidence>
<dbReference type="STRING" id="1184267.A11Q_50"/>
<dbReference type="PANTHER" id="PTHR47918">
    <property type="entry name" value="DNA-BINDING PROTEIN FIS"/>
    <property type="match status" value="1"/>
</dbReference>
<dbReference type="RefSeq" id="WP_015468760.1">
    <property type="nucleotide sequence ID" value="NC_020813.1"/>
</dbReference>
<reference evidence="2 3" key="1">
    <citation type="journal article" date="2013" name="ISME J.">
        <title>By their genes ye shall know them: genomic signatures of predatory bacteria.</title>
        <authorList>
            <person name="Pasternak Z."/>
            <person name="Pietrokovski S."/>
            <person name="Rotem O."/>
            <person name="Gophna U."/>
            <person name="Lurie-Weinberger M.N."/>
            <person name="Jurkevitch E."/>
        </authorList>
    </citation>
    <scope>NUCLEOTIDE SEQUENCE [LARGE SCALE GENOMIC DNA]</scope>
    <source>
        <strain evidence="2 3">JSS</strain>
    </source>
</reference>
<dbReference type="Pfam" id="PF02954">
    <property type="entry name" value="HTH_8"/>
    <property type="match status" value="1"/>
</dbReference>
<accession>M4V754</accession>
<dbReference type="InterPro" id="IPR050207">
    <property type="entry name" value="Trans_regulatory_Fis"/>
</dbReference>
<gene>
    <name evidence="2" type="ORF">A11Q_50</name>
</gene>
<dbReference type="AlphaFoldDB" id="M4V754"/>
<dbReference type="KEGG" id="bex:A11Q_50"/>
<dbReference type="InterPro" id="IPR002197">
    <property type="entry name" value="HTH_Fis"/>
</dbReference>
<evidence type="ECO:0000313" key="2">
    <source>
        <dbReference type="EMBL" id="AGH94270.1"/>
    </source>
</evidence>
<protein>
    <submittedName>
        <fullName evidence="2">Site-specific DNA inversion stimulation factor</fullName>
    </submittedName>
</protein>
<feature type="domain" description="DNA binding HTH" evidence="1">
    <location>
        <begin position="51"/>
        <end position="91"/>
    </location>
</feature>
<proteinExistence type="predicted"/>
<dbReference type="PRINTS" id="PR01590">
    <property type="entry name" value="HTHFIS"/>
</dbReference>
<dbReference type="GO" id="GO:0043565">
    <property type="term" value="F:sequence-specific DNA binding"/>
    <property type="evidence" value="ECO:0007669"/>
    <property type="project" value="InterPro"/>
</dbReference>
<dbReference type="Gene3D" id="1.10.10.60">
    <property type="entry name" value="Homeodomain-like"/>
    <property type="match status" value="1"/>
</dbReference>
<dbReference type="eggNOG" id="COG2901">
    <property type="taxonomic scope" value="Bacteria"/>
</dbReference>
<dbReference type="EMBL" id="CP003537">
    <property type="protein sequence ID" value="AGH94270.1"/>
    <property type="molecule type" value="Genomic_DNA"/>
</dbReference>